<evidence type="ECO:0000256" key="2">
    <source>
        <dbReference type="ARBA" id="ARBA00009142"/>
    </source>
</evidence>
<keyword evidence="4 6" id="KW-1133">Transmembrane helix</keyword>
<keyword evidence="8" id="KW-1185">Reference proteome</keyword>
<feature type="transmembrane region" description="Helical" evidence="6">
    <location>
        <begin position="238"/>
        <end position="255"/>
    </location>
</feature>
<evidence type="ECO:0000256" key="1">
    <source>
        <dbReference type="ARBA" id="ARBA00004141"/>
    </source>
</evidence>
<dbReference type="Pfam" id="PF01925">
    <property type="entry name" value="TauE"/>
    <property type="match status" value="1"/>
</dbReference>
<reference evidence="7 8" key="1">
    <citation type="submission" date="2017-05" db="EMBL/GenBank/DDBJ databases">
        <title>Vagococcus spp. assemblies.</title>
        <authorList>
            <person name="Gulvik C.A."/>
        </authorList>
    </citation>
    <scope>NUCLEOTIDE SEQUENCE [LARGE SCALE GENOMIC DNA]</scope>
    <source>
        <strain evidence="7 8">NCFB 2497</strain>
    </source>
</reference>
<name>A0A369ASX8_9ENTE</name>
<keyword evidence="3 6" id="KW-0812">Transmembrane</keyword>
<evidence type="ECO:0000256" key="6">
    <source>
        <dbReference type="RuleBase" id="RU363041"/>
    </source>
</evidence>
<feature type="transmembrane region" description="Helical" evidence="6">
    <location>
        <begin position="176"/>
        <end position="196"/>
    </location>
</feature>
<dbReference type="PANTHER" id="PTHR43701">
    <property type="entry name" value="MEMBRANE TRANSPORTER PROTEIN MJ0441-RELATED"/>
    <property type="match status" value="1"/>
</dbReference>
<evidence type="ECO:0000256" key="5">
    <source>
        <dbReference type="ARBA" id="ARBA00023136"/>
    </source>
</evidence>
<evidence type="ECO:0000256" key="4">
    <source>
        <dbReference type="ARBA" id="ARBA00022989"/>
    </source>
</evidence>
<evidence type="ECO:0000256" key="3">
    <source>
        <dbReference type="ARBA" id="ARBA00022692"/>
    </source>
</evidence>
<feature type="transmembrane region" description="Helical" evidence="6">
    <location>
        <begin position="71"/>
        <end position="92"/>
    </location>
</feature>
<dbReference type="GO" id="GO:0005886">
    <property type="term" value="C:plasma membrane"/>
    <property type="evidence" value="ECO:0007669"/>
    <property type="project" value="UniProtKB-SubCell"/>
</dbReference>
<dbReference type="Proteomes" id="UP000288197">
    <property type="component" value="Unassembled WGS sequence"/>
</dbReference>
<gene>
    <name evidence="7" type="ORF">CBF32_10060</name>
</gene>
<dbReference type="OrthoDB" id="3181470at2"/>
<dbReference type="PANTHER" id="PTHR43701:SF2">
    <property type="entry name" value="MEMBRANE TRANSPORTER PROTEIN YJNA-RELATED"/>
    <property type="match status" value="1"/>
</dbReference>
<dbReference type="AlphaFoldDB" id="A0A369ASX8"/>
<proteinExistence type="inferred from homology"/>
<feature type="transmembrane region" description="Helical" evidence="6">
    <location>
        <begin position="104"/>
        <end position="124"/>
    </location>
</feature>
<comment type="similarity">
    <text evidence="2 6">Belongs to the 4-toluene sulfonate uptake permease (TSUP) (TC 2.A.102) family.</text>
</comment>
<feature type="transmembrane region" description="Helical" evidence="6">
    <location>
        <begin position="208"/>
        <end position="226"/>
    </location>
</feature>
<evidence type="ECO:0000313" key="7">
    <source>
        <dbReference type="EMBL" id="RSU00943.1"/>
    </source>
</evidence>
<keyword evidence="5 6" id="KW-0472">Membrane</keyword>
<organism evidence="7 8">
    <name type="scientific">Vagococcus fluvialis</name>
    <dbReference type="NCBI Taxonomy" id="2738"/>
    <lineage>
        <taxon>Bacteria</taxon>
        <taxon>Bacillati</taxon>
        <taxon>Bacillota</taxon>
        <taxon>Bacilli</taxon>
        <taxon>Lactobacillales</taxon>
        <taxon>Enterococcaceae</taxon>
        <taxon>Vagococcus</taxon>
    </lineage>
</organism>
<comment type="caution">
    <text evidence="7">The sequence shown here is derived from an EMBL/GenBank/DDBJ whole genome shotgun (WGS) entry which is preliminary data.</text>
</comment>
<feature type="transmembrane region" description="Helical" evidence="6">
    <location>
        <begin position="6"/>
        <end position="28"/>
    </location>
</feature>
<evidence type="ECO:0000313" key="8">
    <source>
        <dbReference type="Proteomes" id="UP000288197"/>
    </source>
</evidence>
<dbReference type="GeneID" id="63147006"/>
<dbReference type="InterPro" id="IPR051598">
    <property type="entry name" value="TSUP/Inactive_protease-like"/>
</dbReference>
<comment type="subcellular location">
    <subcellularLocation>
        <location evidence="6">Cell membrane</location>
        <topology evidence="6">Multi-pass membrane protein</topology>
    </subcellularLocation>
    <subcellularLocation>
        <location evidence="1">Membrane</location>
        <topology evidence="1">Multi-pass membrane protein</topology>
    </subcellularLocation>
</comment>
<dbReference type="EMBL" id="NGJX01000010">
    <property type="protein sequence ID" value="RSU00943.1"/>
    <property type="molecule type" value="Genomic_DNA"/>
</dbReference>
<protein>
    <recommendedName>
        <fullName evidence="6">Probable membrane transporter protein</fullName>
    </recommendedName>
</protein>
<feature type="transmembrane region" description="Helical" evidence="6">
    <location>
        <begin position="40"/>
        <end position="59"/>
    </location>
</feature>
<dbReference type="RefSeq" id="WP_114290113.1">
    <property type="nucleotide sequence ID" value="NZ_JAYEYK010000010.1"/>
</dbReference>
<sequence>MIGSIYFIVIVFANTIGAISGMGGGVLIKPIFDLLHVHSVAAISFYSSVAVLTMSVVSTSNQLQNGIQIKWPFAIQVSLGAVVGGLLGNIVFEKILALFPAGREVQLVQIVLTVITLVFSYLYSKGMWQNFNYQSPVLTLGSGLLLGFLASLLGIGGGPINVALLMLLFNIPIKQATIYSIITIFFSQLTKVITIFVTVDMSRYDMNMLYYIIPAAILGGFLGSFVSGKVTDERVNQVYQWVIILVLIINIYNGWQVF</sequence>
<accession>A0A369ASX8</accession>
<keyword evidence="6" id="KW-1003">Cell membrane</keyword>
<feature type="transmembrane region" description="Helical" evidence="6">
    <location>
        <begin position="144"/>
        <end position="169"/>
    </location>
</feature>
<dbReference type="InterPro" id="IPR002781">
    <property type="entry name" value="TM_pro_TauE-like"/>
</dbReference>